<dbReference type="CDD" id="cd04301">
    <property type="entry name" value="NAT_SF"/>
    <property type="match status" value="1"/>
</dbReference>
<proteinExistence type="predicted"/>
<accession>A0A3S9HDZ2</accession>
<sequence length="170" mass="19724">MRVRKAVLTDAKGMAKVNVDSWRTTYQGIVSSSFLEDMSYEVREEAFKRTLENSQNIVFVAENDSIIGYIVGGENRYQERFPNYQGELFAIYLLEDYHKKGIGKLLVREFRRDLRKNGIENMMVQVLKDNPSRSFYEKLGATYIGEAIIEIDNQELIEVVLAWSNLSFVM</sequence>
<dbReference type="AlphaFoldDB" id="A0A3S9HDZ2"/>
<dbReference type="Proteomes" id="UP000273326">
    <property type="component" value="Chromosome"/>
</dbReference>
<dbReference type="RefSeq" id="WP_126112112.1">
    <property type="nucleotide sequence ID" value="NZ_CP034465.1"/>
</dbReference>
<dbReference type="InterPro" id="IPR016181">
    <property type="entry name" value="Acyl_CoA_acyltransferase"/>
</dbReference>
<dbReference type="EMBL" id="CP034465">
    <property type="protein sequence ID" value="AZP05574.1"/>
    <property type="molecule type" value="Genomic_DNA"/>
</dbReference>
<dbReference type="Gene3D" id="3.40.630.30">
    <property type="match status" value="1"/>
</dbReference>
<name>A0A3S9HDZ2_9LACT</name>
<organism evidence="2 3">
    <name type="scientific">Jeotgalibaca ciconiae</name>
    <dbReference type="NCBI Taxonomy" id="2496265"/>
    <lineage>
        <taxon>Bacteria</taxon>
        <taxon>Bacillati</taxon>
        <taxon>Bacillota</taxon>
        <taxon>Bacilli</taxon>
        <taxon>Lactobacillales</taxon>
        <taxon>Carnobacteriaceae</taxon>
        <taxon>Jeotgalibaca</taxon>
    </lineage>
</organism>
<evidence type="ECO:0000313" key="2">
    <source>
        <dbReference type="EMBL" id="AZP05574.1"/>
    </source>
</evidence>
<gene>
    <name evidence="2" type="ORF">EJN90_13560</name>
</gene>
<dbReference type="InterPro" id="IPR000182">
    <property type="entry name" value="GNAT_dom"/>
</dbReference>
<keyword evidence="2" id="KW-0808">Transferase</keyword>
<dbReference type="SUPFAM" id="SSF55729">
    <property type="entry name" value="Acyl-CoA N-acyltransferases (Nat)"/>
    <property type="match status" value="1"/>
</dbReference>
<protein>
    <submittedName>
        <fullName evidence="2">GNAT family N-acetyltransferase</fullName>
    </submittedName>
</protein>
<dbReference type="Pfam" id="PF00583">
    <property type="entry name" value="Acetyltransf_1"/>
    <property type="match status" value="1"/>
</dbReference>
<dbReference type="PROSITE" id="PS51186">
    <property type="entry name" value="GNAT"/>
    <property type="match status" value="1"/>
</dbReference>
<evidence type="ECO:0000259" key="1">
    <source>
        <dbReference type="PROSITE" id="PS51186"/>
    </source>
</evidence>
<dbReference type="OrthoDB" id="9775804at2"/>
<reference evidence="3" key="1">
    <citation type="submission" date="2018-12" db="EMBL/GenBank/DDBJ databases">
        <title>Complete genome sequencing of Jeotgalibaca sp. H21T32.</title>
        <authorList>
            <person name="Bae J.-W."/>
            <person name="Lee S.-Y."/>
        </authorList>
    </citation>
    <scope>NUCLEOTIDE SEQUENCE [LARGE SCALE GENOMIC DNA]</scope>
    <source>
        <strain evidence="3">H21T32</strain>
    </source>
</reference>
<feature type="domain" description="N-acetyltransferase" evidence="1">
    <location>
        <begin position="1"/>
        <end position="170"/>
    </location>
</feature>
<keyword evidence="3" id="KW-1185">Reference proteome</keyword>
<dbReference type="KEGG" id="jeh:EJN90_13560"/>
<evidence type="ECO:0000313" key="3">
    <source>
        <dbReference type="Proteomes" id="UP000273326"/>
    </source>
</evidence>
<dbReference type="PANTHER" id="PTHR43072">
    <property type="entry name" value="N-ACETYLTRANSFERASE"/>
    <property type="match status" value="1"/>
</dbReference>
<dbReference type="GO" id="GO:0016747">
    <property type="term" value="F:acyltransferase activity, transferring groups other than amino-acyl groups"/>
    <property type="evidence" value="ECO:0007669"/>
    <property type="project" value="InterPro"/>
</dbReference>